<keyword evidence="3" id="KW-1185">Reference proteome</keyword>
<reference evidence="2" key="1">
    <citation type="submission" date="2023-03" db="EMBL/GenBank/DDBJ databases">
        <authorList>
            <person name="Steffen K."/>
            <person name="Cardenas P."/>
        </authorList>
    </citation>
    <scope>NUCLEOTIDE SEQUENCE</scope>
</reference>
<feature type="compositionally biased region" description="Low complexity" evidence="1">
    <location>
        <begin position="20"/>
        <end position="37"/>
    </location>
</feature>
<sequence length="112" mass="11804">MLGFTAKVTTMVSSSGFDATRTTPSPTESPSPGFTSTMATALSLSVYTTGPDTTRTTPSPTESPSPGTVTTMVSSTVRSDISMKIPVSVTPTYFLDQDSVTIIITYNYCVEL</sequence>
<feature type="compositionally biased region" description="Polar residues" evidence="1">
    <location>
        <begin position="38"/>
        <end position="47"/>
    </location>
</feature>
<dbReference type="EMBL" id="CASHTH010002147">
    <property type="protein sequence ID" value="CAI8025385.1"/>
    <property type="molecule type" value="Genomic_DNA"/>
</dbReference>
<dbReference type="AlphaFoldDB" id="A0AA35S8G0"/>
<organism evidence="2 3">
    <name type="scientific">Geodia barretti</name>
    <name type="common">Barrett's horny sponge</name>
    <dbReference type="NCBI Taxonomy" id="519541"/>
    <lineage>
        <taxon>Eukaryota</taxon>
        <taxon>Metazoa</taxon>
        <taxon>Porifera</taxon>
        <taxon>Demospongiae</taxon>
        <taxon>Heteroscleromorpha</taxon>
        <taxon>Tetractinellida</taxon>
        <taxon>Astrophorina</taxon>
        <taxon>Geodiidae</taxon>
        <taxon>Geodia</taxon>
    </lineage>
</organism>
<protein>
    <submittedName>
        <fullName evidence="2">Uncharacterized protein</fullName>
    </submittedName>
</protein>
<evidence type="ECO:0000313" key="3">
    <source>
        <dbReference type="Proteomes" id="UP001174909"/>
    </source>
</evidence>
<dbReference type="Proteomes" id="UP001174909">
    <property type="component" value="Unassembled WGS sequence"/>
</dbReference>
<gene>
    <name evidence="2" type="ORF">GBAR_LOCUS14671</name>
</gene>
<evidence type="ECO:0000313" key="2">
    <source>
        <dbReference type="EMBL" id="CAI8025385.1"/>
    </source>
</evidence>
<evidence type="ECO:0000256" key="1">
    <source>
        <dbReference type="SAM" id="MobiDB-lite"/>
    </source>
</evidence>
<feature type="compositionally biased region" description="Low complexity" evidence="1">
    <location>
        <begin position="48"/>
        <end position="71"/>
    </location>
</feature>
<name>A0AA35S8G0_GEOBA</name>
<accession>A0AA35S8G0</accession>
<comment type="caution">
    <text evidence="2">The sequence shown here is derived from an EMBL/GenBank/DDBJ whole genome shotgun (WGS) entry which is preliminary data.</text>
</comment>
<feature type="region of interest" description="Disordered" evidence="1">
    <location>
        <begin position="14"/>
        <end position="71"/>
    </location>
</feature>
<proteinExistence type="predicted"/>